<keyword evidence="6" id="KW-0325">Glycoprotein</keyword>
<dbReference type="VEuPathDB" id="FungiDB:AO090005000001"/>
<dbReference type="GO" id="GO:0005576">
    <property type="term" value="C:extracellular region"/>
    <property type="evidence" value="ECO:0007669"/>
    <property type="project" value="UniProtKB-SubCell"/>
</dbReference>
<feature type="disulfide bond" evidence="14">
    <location>
        <begin position="50"/>
        <end position="83"/>
    </location>
</feature>
<dbReference type="PANTHER" id="PTHR33048">
    <property type="entry name" value="PTH11-LIKE INTEGRAL MEMBRANE PROTEIN (AFU_ORTHOLOGUE AFUA_5G11245)"/>
    <property type="match status" value="1"/>
</dbReference>
<feature type="disulfide bond" evidence="14">
    <location>
        <begin position="31"/>
        <end position="62"/>
    </location>
</feature>
<keyword evidence="14" id="KW-0349">Heme</keyword>
<feature type="disulfide bond" evidence="14">
    <location>
        <begin position="27"/>
        <end position="67"/>
    </location>
</feature>
<dbReference type="InterPro" id="IPR008427">
    <property type="entry name" value="Extracellular_membr_CFEM_dom"/>
</dbReference>
<evidence type="ECO:0000256" key="11">
    <source>
        <dbReference type="ARBA" id="ARBA00023157"/>
    </source>
</evidence>
<keyword evidence="10 15" id="KW-0472">Membrane</keyword>
<feature type="transmembrane region" description="Helical" evidence="15">
    <location>
        <begin position="283"/>
        <end position="301"/>
    </location>
</feature>
<dbReference type="InterPro" id="IPR049326">
    <property type="entry name" value="Rhodopsin_dom_fungi"/>
</dbReference>
<evidence type="ECO:0000256" key="5">
    <source>
        <dbReference type="ARBA" id="ARBA00022525"/>
    </source>
</evidence>
<evidence type="ECO:0000256" key="4">
    <source>
        <dbReference type="ARBA" id="ARBA00010031"/>
    </source>
</evidence>
<keyword evidence="8 16" id="KW-0732">Signal</keyword>
<dbReference type="Proteomes" id="UP000190312">
    <property type="component" value="Unassembled WGS sequence"/>
</dbReference>
<feature type="binding site" description="axial binding residue" evidence="14">
    <location>
        <position position="45"/>
    </location>
    <ligand>
        <name>heme</name>
        <dbReference type="ChEBI" id="CHEBI:30413"/>
    </ligand>
    <ligandPart>
        <name>Fe</name>
        <dbReference type="ChEBI" id="CHEBI:18248"/>
    </ligandPart>
</feature>
<evidence type="ECO:0000256" key="8">
    <source>
        <dbReference type="ARBA" id="ARBA00022729"/>
    </source>
</evidence>
<dbReference type="EMBL" id="MKZY01000002">
    <property type="protein sequence ID" value="OOO13632.1"/>
    <property type="molecule type" value="Genomic_DNA"/>
</dbReference>
<dbReference type="InterPro" id="IPR052337">
    <property type="entry name" value="SAT4-like"/>
</dbReference>
<dbReference type="PANTHER" id="PTHR33048:SF143">
    <property type="entry name" value="EXTRACELLULAR MEMBRANE PROTEIN CFEM DOMAIN-CONTAINING PROTEIN-RELATED"/>
    <property type="match status" value="1"/>
</dbReference>
<comment type="similarity">
    <text evidence="4">Belongs to the RBT5 family.</text>
</comment>
<evidence type="ECO:0000256" key="14">
    <source>
        <dbReference type="PROSITE-ProRule" id="PRU01356"/>
    </source>
</evidence>
<dbReference type="PROSITE" id="PS52012">
    <property type="entry name" value="CFEM"/>
    <property type="match status" value="1"/>
</dbReference>
<dbReference type="GO" id="GO:0046872">
    <property type="term" value="F:metal ion binding"/>
    <property type="evidence" value="ECO:0007669"/>
    <property type="project" value="UniProtKB-UniRule"/>
</dbReference>
<dbReference type="GO" id="GO:0098552">
    <property type="term" value="C:side of membrane"/>
    <property type="evidence" value="ECO:0007669"/>
    <property type="project" value="UniProtKB-KW"/>
</dbReference>
<evidence type="ECO:0000256" key="3">
    <source>
        <dbReference type="ARBA" id="ARBA00004613"/>
    </source>
</evidence>
<dbReference type="eggNOG" id="ENOG502SM6F">
    <property type="taxonomic scope" value="Eukaryota"/>
</dbReference>
<evidence type="ECO:0000256" key="13">
    <source>
        <dbReference type="ARBA" id="ARBA00038359"/>
    </source>
</evidence>
<dbReference type="AlphaFoldDB" id="A0A1S9DX63"/>
<evidence type="ECO:0000256" key="6">
    <source>
        <dbReference type="ARBA" id="ARBA00022622"/>
    </source>
</evidence>
<feature type="transmembrane region" description="Helical" evidence="15">
    <location>
        <begin position="164"/>
        <end position="190"/>
    </location>
</feature>
<dbReference type="Pfam" id="PF20684">
    <property type="entry name" value="Fung_rhodopsin"/>
    <property type="match status" value="1"/>
</dbReference>
<feature type="transmembrane region" description="Helical" evidence="15">
    <location>
        <begin position="125"/>
        <end position="144"/>
    </location>
</feature>
<evidence type="ECO:0000256" key="15">
    <source>
        <dbReference type="SAM" id="Phobius"/>
    </source>
</evidence>
<evidence type="ECO:0000313" key="18">
    <source>
        <dbReference type="EMBL" id="OOO13632.1"/>
    </source>
</evidence>
<evidence type="ECO:0000256" key="10">
    <source>
        <dbReference type="ARBA" id="ARBA00023136"/>
    </source>
</evidence>
<organism evidence="18 19">
    <name type="scientific">Aspergillus oryzae</name>
    <name type="common">Yellow koji mold</name>
    <dbReference type="NCBI Taxonomy" id="5062"/>
    <lineage>
        <taxon>Eukaryota</taxon>
        <taxon>Fungi</taxon>
        <taxon>Dikarya</taxon>
        <taxon>Ascomycota</taxon>
        <taxon>Pezizomycotina</taxon>
        <taxon>Eurotiomycetes</taxon>
        <taxon>Eurotiomycetidae</taxon>
        <taxon>Eurotiales</taxon>
        <taxon>Aspergillaceae</taxon>
        <taxon>Aspergillus</taxon>
        <taxon>Aspergillus subgen. Circumdati</taxon>
    </lineage>
</organism>
<accession>A0A1S9DX63</accession>
<evidence type="ECO:0000256" key="7">
    <source>
        <dbReference type="ARBA" id="ARBA00022692"/>
    </source>
</evidence>
<keyword evidence="11 14" id="KW-1015">Disulfide bond</keyword>
<keyword evidence="12" id="KW-0449">Lipoprotein</keyword>
<feature type="chain" id="PRO_5012300840" evidence="16">
    <location>
        <begin position="22"/>
        <end position="433"/>
    </location>
</feature>
<dbReference type="Pfam" id="PF05730">
    <property type="entry name" value="CFEM"/>
    <property type="match status" value="1"/>
</dbReference>
<comment type="subcellular location">
    <subcellularLocation>
        <location evidence="2">Membrane</location>
        <topology evidence="2">Lipid-anchor</topology>
        <topology evidence="2">GPI-anchor</topology>
    </subcellularLocation>
    <subcellularLocation>
        <location evidence="1">Membrane</location>
        <topology evidence="1">Multi-pass membrane protein</topology>
    </subcellularLocation>
    <subcellularLocation>
        <location evidence="3">Secreted</location>
    </subcellularLocation>
</comment>
<reference evidence="18 19" key="1">
    <citation type="submission" date="2016-10" db="EMBL/GenBank/DDBJ databases">
        <title>Genome sequencing of Aspergillus oryzae BCC7051.</title>
        <authorList>
            <person name="Thammarongtham C."/>
            <person name="Vorapreeda T."/>
            <person name="Nookaew I."/>
            <person name="Srisuk T."/>
            <person name="Land M."/>
            <person name="Jeennor S."/>
            <person name="Laoteng K."/>
        </authorList>
    </citation>
    <scope>NUCLEOTIDE SEQUENCE [LARGE SCALE GENOMIC DNA]</scope>
    <source>
        <strain evidence="18 19">BCC7051</strain>
    </source>
</reference>
<keyword evidence="7 15" id="KW-0812">Transmembrane</keyword>
<evidence type="ECO:0000256" key="16">
    <source>
        <dbReference type="SAM" id="SignalP"/>
    </source>
</evidence>
<keyword evidence="5" id="KW-0964">Secreted</keyword>
<evidence type="ECO:0000313" key="19">
    <source>
        <dbReference type="Proteomes" id="UP000190312"/>
    </source>
</evidence>
<keyword evidence="14" id="KW-0408">Iron</keyword>
<keyword evidence="9 15" id="KW-1133">Transmembrane helix</keyword>
<evidence type="ECO:0000256" key="9">
    <source>
        <dbReference type="ARBA" id="ARBA00022989"/>
    </source>
</evidence>
<feature type="disulfide bond" evidence="14">
    <location>
        <begin position="41"/>
        <end position="48"/>
    </location>
</feature>
<evidence type="ECO:0000256" key="1">
    <source>
        <dbReference type="ARBA" id="ARBA00004141"/>
    </source>
</evidence>
<name>A0A1S9DX63_ASPOZ</name>
<protein>
    <submittedName>
        <fullName evidence="18">Extracellular membrane protein, CFEM domain</fullName>
    </submittedName>
</protein>
<feature type="domain" description="CFEM" evidence="17">
    <location>
        <begin position="1"/>
        <end position="108"/>
    </location>
</feature>
<evidence type="ECO:0000256" key="12">
    <source>
        <dbReference type="ARBA" id="ARBA00023288"/>
    </source>
</evidence>
<sequence length="433" mass="47949">MGWAWFFRVWAVALLANNITCQQMPPCAAACMDAGVGGSSCSPFDTQCICANTALQQNISGCIVMTCSVKEALTWRNASNTMCGIEPRDISQITTTVTSVFMALAIAFTLMRCSESRDHYGPEDIFAVIALLFALPMGALEYPMAKDGYGKDIWTLPFDSITRILKFTWLLQLLYIPALAATKMAFLCLYLRIFPSTGIRRVTWVLVTINVLYLLTYGFGTAFNCLPVSYIWTKWHGETEGSCLNFNAFGIANATTNIALDLAVIGLPLHKIAGLSVSLSKKIMLLAMFALGFFVTIVSILRFRVVITYATTTNATCISLYPHQPNSLHLTFYPADDTVATSYWSIIECFSGIVCINLPSARRFYRKVTHFCFGTSQTGQEEGYQNVTLGCSSASKKRKLPIELSILKTTETTVRHDQMDVEMESLVVVSRSR</sequence>
<comment type="similarity">
    <text evidence="13">Belongs to the SAT4 family.</text>
</comment>
<feature type="signal peptide" evidence="16">
    <location>
        <begin position="1"/>
        <end position="21"/>
    </location>
</feature>
<feature type="transmembrane region" description="Helical" evidence="15">
    <location>
        <begin position="93"/>
        <end position="113"/>
    </location>
</feature>
<evidence type="ECO:0000259" key="17">
    <source>
        <dbReference type="PROSITE" id="PS52012"/>
    </source>
</evidence>
<dbReference type="OrthoDB" id="2496787at2759"/>
<gene>
    <name evidence="18" type="ORF">OAory_01013810</name>
</gene>
<comment type="caution">
    <text evidence="18">The sequence shown here is derived from an EMBL/GenBank/DDBJ whole genome shotgun (WGS) entry which is preliminary data.</text>
</comment>
<keyword evidence="14" id="KW-0479">Metal-binding</keyword>
<proteinExistence type="inferred from homology"/>
<evidence type="ECO:0000256" key="2">
    <source>
        <dbReference type="ARBA" id="ARBA00004589"/>
    </source>
</evidence>
<keyword evidence="6" id="KW-0336">GPI-anchor</keyword>